<name>A0ABP7LCH5_9SPHN</name>
<sequence length="223" mass="23381">MTRVLVLRPKPGSTATLELARQLGLDAVAIPLFEIEAVDWEAPEPGSFDALLLTSANAVRHAGDKLRDLRGLPVHAVGAATAEAAREAGFDVASTGDAGVDRLLGSIEADLKLLHLVGEDRKRPAEARQKITTVTVYRSKPLDGVAIEPAMGGVALVHSPRAGKRLAELVRADDRGHLAVAAISRIAAYAAGQGWSTIEAAEAPNDDALLALAERLCNNLGKP</sequence>
<dbReference type="SUPFAM" id="SSF69618">
    <property type="entry name" value="HemD-like"/>
    <property type="match status" value="1"/>
</dbReference>
<feature type="domain" description="Tetrapyrrole biosynthesis uroporphyrinogen III synthase" evidence="1">
    <location>
        <begin position="18"/>
        <end position="210"/>
    </location>
</feature>
<proteinExistence type="predicted"/>
<dbReference type="Pfam" id="PF02602">
    <property type="entry name" value="HEM4"/>
    <property type="match status" value="1"/>
</dbReference>
<reference evidence="3" key="1">
    <citation type="journal article" date="2019" name="Int. J. Syst. Evol. Microbiol.">
        <title>The Global Catalogue of Microorganisms (GCM) 10K type strain sequencing project: providing services to taxonomists for standard genome sequencing and annotation.</title>
        <authorList>
            <consortium name="The Broad Institute Genomics Platform"/>
            <consortium name="The Broad Institute Genome Sequencing Center for Infectious Disease"/>
            <person name="Wu L."/>
            <person name="Ma J."/>
        </authorList>
    </citation>
    <scope>NUCLEOTIDE SEQUENCE [LARGE SCALE GENOMIC DNA]</scope>
    <source>
        <strain evidence="3">JCM 17543</strain>
    </source>
</reference>
<dbReference type="Proteomes" id="UP001500827">
    <property type="component" value="Unassembled WGS sequence"/>
</dbReference>
<organism evidence="2 3">
    <name type="scientific">Sphingomonas limnosediminicola</name>
    <dbReference type="NCBI Taxonomy" id="940133"/>
    <lineage>
        <taxon>Bacteria</taxon>
        <taxon>Pseudomonadati</taxon>
        <taxon>Pseudomonadota</taxon>
        <taxon>Alphaproteobacteria</taxon>
        <taxon>Sphingomonadales</taxon>
        <taxon>Sphingomonadaceae</taxon>
        <taxon>Sphingomonas</taxon>
    </lineage>
</organism>
<dbReference type="InterPro" id="IPR036108">
    <property type="entry name" value="4pyrrol_syn_uPrphyn_synt_sf"/>
</dbReference>
<evidence type="ECO:0000313" key="2">
    <source>
        <dbReference type="EMBL" id="GAA3899234.1"/>
    </source>
</evidence>
<dbReference type="Gene3D" id="3.40.50.10090">
    <property type="match status" value="1"/>
</dbReference>
<dbReference type="InterPro" id="IPR003754">
    <property type="entry name" value="4pyrrol_synth_uPrphyn_synth"/>
</dbReference>
<accession>A0ABP7LCH5</accession>
<keyword evidence="3" id="KW-1185">Reference proteome</keyword>
<dbReference type="RefSeq" id="WP_344699315.1">
    <property type="nucleotide sequence ID" value="NZ_BAABBM010000001.1"/>
</dbReference>
<dbReference type="EMBL" id="BAABBM010000001">
    <property type="protein sequence ID" value="GAA3899234.1"/>
    <property type="molecule type" value="Genomic_DNA"/>
</dbReference>
<comment type="caution">
    <text evidence="2">The sequence shown here is derived from an EMBL/GenBank/DDBJ whole genome shotgun (WGS) entry which is preliminary data.</text>
</comment>
<evidence type="ECO:0000259" key="1">
    <source>
        <dbReference type="Pfam" id="PF02602"/>
    </source>
</evidence>
<gene>
    <name evidence="2" type="ORF">GCM10022276_17620</name>
</gene>
<protein>
    <submittedName>
        <fullName evidence="2">Uroporphyrinogen-III synthase</fullName>
    </submittedName>
</protein>
<evidence type="ECO:0000313" key="3">
    <source>
        <dbReference type="Proteomes" id="UP001500827"/>
    </source>
</evidence>
<dbReference type="CDD" id="cd06578">
    <property type="entry name" value="HemD"/>
    <property type="match status" value="1"/>
</dbReference>